<dbReference type="EMBL" id="QTSX02002798">
    <property type="protein sequence ID" value="KAJ9075104.1"/>
    <property type="molecule type" value="Genomic_DNA"/>
</dbReference>
<organism evidence="1 2">
    <name type="scientific">Entomophthora muscae</name>
    <dbReference type="NCBI Taxonomy" id="34485"/>
    <lineage>
        <taxon>Eukaryota</taxon>
        <taxon>Fungi</taxon>
        <taxon>Fungi incertae sedis</taxon>
        <taxon>Zoopagomycota</taxon>
        <taxon>Entomophthoromycotina</taxon>
        <taxon>Entomophthoromycetes</taxon>
        <taxon>Entomophthorales</taxon>
        <taxon>Entomophthoraceae</taxon>
        <taxon>Entomophthora</taxon>
    </lineage>
</organism>
<evidence type="ECO:0000313" key="1">
    <source>
        <dbReference type="EMBL" id="KAJ9075104.1"/>
    </source>
</evidence>
<name>A0ACC2TKH0_9FUNG</name>
<sequence>MEFTTRCIGMVYSSASKAGWIMEHQPQHLVRSHRPHDMNLMYDPAYLSQALPQDLHPMTPSMYMPVQYSVFESPGLGLTSEHSTPCRFGDVFQNEHEVFQSPWLDAYYPPLEDRFDPRLDHRFDPRFDPRFEPQFEARFDRSVESPSGQICQWADCHEAFRSMEDMIRHVVDNHIGSGKSSYACMWRGCKRGSKAFPKRHKMLNHFRTHTGEKPFQCRFPTCQKSFSRPDSLATHVKTHSEVRPYACPLPTCGRKYYHSRSLRKHLAAHQSRPNPYHPVIQPASQTTLKPTS</sequence>
<gene>
    <name evidence="1" type="ORF">DSO57_1039462</name>
</gene>
<keyword evidence="2" id="KW-1185">Reference proteome</keyword>
<reference evidence="1" key="1">
    <citation type="submission" date="2022-04" db="EMBL/GenBank/DDBJ databases">
        <title>Genome of the entomopathogenic fungus Entomophthora muscae.</title>
        <authorList>
            <person name="Elya C."/>
            <person name="Lovett B.R."/>
            <person name="Lee E."/>
            <person name="Macias A.M."/>
            <person name="Hajek A.E."/>
            <person name="De Bivort B.L."/>
            <person name="Kasson M.T."/>
            <person name="De Fine Licht H.H."/>
            <person name="Stajich J.E."/>
        </authorList>
    </citation>
    <scope>NUCLEOTIDE SEQUENCE</scope>
    <source>
        <strain evidence="1">Berkeley</strain>
    </source>
</reference>
<proteinExistence type="predicted"/>
<comment type="caution">
    <text evidence="1">The sequence shown here is derived from an EMBL/GenBank/DDBJ whole genome shotgun (WGS) entry which is preliminary data.</text>
</comment>
<dbReference type="Proteomes" id="UP001165960">
    <property type="component" value="Unassembled WGS sequence"/>
</dbReference>
<protein>
    <submittedName>
        <fullName evidence="1">Uncharacterized protein</fullName>
    </submittedName>
</protein>
<accession>A0ACC2TKH0</accession>
<evidence type="ECO:0000313" key="2">
    <source>
        <dbReference type="Proteomes" id="UP001165960"/>
    </source>
</evidence>